<keyword evidence="11" id="KW-1185">Reference proteome</keyword>
<feature type="transmembrane region" description="Helical" evidence="8">
    <location>
        <begin position="426"/>
        <end position="448"/>
    </location>
</feature>
<evidence type="ECO:0000256" key="1">
    <source>
        <dbReference type="ARBA" id="ARBA00004651"/>
    </source>
</evidence>
<keyword evidence="5 8" id="KW-1133">Transmembrane helix</keyword>
<dbReference type="Gene3D" id="1.20.1250.20">
    <property type="entry name" value="MFS general substrate transporter like domains"/>
    <property type="match status" value="1"/>
</dbReference>
<evidence type="ECO:0000259" key="9">
    <source>
        <dbReference type="PROSITE" id="PS50850"/>
    </source>
</evidence>
<feature type="region of interest" description="Disordered" evidence="7">
    <location>
        <begin position="1"/>
        <end position="64"/>
    </location>
</feature>
<dbReference type="PROSITE" id="PS50850">
    <property type="entry name" value="MFS"/>
    <property type="match status" value="1"/>
</dbReference>
<feature type="compositionally biased region" description="Pro residues" evidence="7">
    <location>
        <begin position="21"/>
        <end position="38"/>
    </location>
</feature>
<dbReference type="Proteomes" id="UP000218505">
    <property type="component" value="Chromosome"/>
</dbReference>
<feature type="transmembrane region" description="Helical" evidence="8">
    <location>
        <begin position="150"/>
        <end position="172"/>
    </location>
</feature>
<dbReference type="InterPro" id="IPR010290">
    <property type="entry name" value="TM_effector"/>
</dbReference>
<keyword evidence="4 8" id="KW-0812">Transmembrane</keyword>
<evidence type="ECO:0000256" key="2">
    <source>
        <dbReference type="ARBA" id="ARBA00022448"/>
    </source>
</evidence>
<dbReference type="GO" id="GO:0005886">
    <property type="term" value="C:plasma membrane"/>
    <property type="evidence" value="ECO:0007669"/>
    <property type="project" value="UniProtKB-SubCell"/>
</dbReference>
<evidence type="ECO:0000256" key="5">
    <source>
        <dbReference type="ARBA" id="ARBA00022989"/>
    </source>
</evidence>
<dbReference type="InterPro" id="IPR036259">
    <property type="entry name" value="MFS_trans_sf"/>
</dbReference>
<evidence type="ECO:0000256" key="3">
    <source>
        <dbReference type="ARBA" id="ARBA00022475"/>
    </source>
</evidence>
<dbReference type="PANTHER" id="PTHR23513">
    <property type="entry name" value="INTEGRAL MEMBRANE EFFLUX PROTEIN-RELATED"/>
    <property type="match status" value="1"/>
</dbReference>
<dbReference type="CDD" id="cd06173">
    <property type="entry name" value="MFS_MefA_like"/>
    <property type="match status" value="1"/>
</dbReference>
<accession>A0A290Z3J3</accession>
<dbReference type="GO" id="GO:0022857">
    <property type="term" value="F:transmembrane transporter activity"/>
    <property type="evidence" value="ECO:0007669"/>
    <property type="project" value="InterPro"/>
</dbReference>
<proteinExistence type="predicted"/>
<evidence type="ECO:0000256" key="8">
    <source>
        <dbReference type="SAM" id="Phobius"/>
    </source>
</evidence>
<feature type="compositionally biased region" description="Basic residues" evidence="7">
    <location>
        <begin position="9"/>
        <end position="19"/>
    </location>
</feature>
<feature type="transmembrane region" description="Helical" evidence="8">
    <location>
        <begin position="329"/>
        <end position="352"/>
    </location>
</feature>
<reference evidence="10" key="1">
    <citation type="submission" date="2017-09" db="EMBL/GenBank/DDBJ databases">
        <title>Complete Genome Sequence of ansamitocin-producing Bacterium Actinosynnema pretiosum X47.</title>
        <authorList>
            <person name="Cao G."/>
            <person name="Zong G."/>
            <person name="Zhong C."/>
            <person name="Fu J."/>
        </authorList>
    </citation>
    <scope>NUCLEOTIDE SEQUENCE [LARGE SCALE GENOMIC DNA]</scope>
    <source>
        <strain evidence="10">X47</strain>
    </source>
</reference>
<evidence type="ECO:0000313" key="11">
    <source>
        <dbReference type="Proteomes" id="UP000218505"/>
    </source>
</evidence>
<evidence type="ECO:0000313" key="10">
    <source>
        <dbReference type="EMBL" id="ATE53554.1"/>
    </source>
</evidence>
<keyword evidence="2" id="KW-0813">Transport</keyword>
<feature type="transmembrane region" description="Helical" evidence="8">
    <location>
        <begin position="179"/>
        <end position="202"/>
    </location>
</feature>
<dbReference type="Pfam" id="PF05977">
    <property type="entry name" value="MFS_3"/>
    <property type="match status" value="1"/>
</dbReference>
<keyword evidence="6 8" id="KW-0472">Membrane</keyword>
<feature type="transmembrane region" description="Helical" evidence="8">
    <location>
        <begin position="387"/>
        <end position="405"/>
    </location>
</feature>
<dbReference type="InterPro" id="IPR020846">
    <property type="entry name" value="MFS_dom"/>
</dbReference>
<sequence>MHAGAAARSARHPRTRSGRPPHGPRPCPPRSGRPPPGARSPARRGRYPLRAPPPLVHRCETPLRTRPSRYRPAVAKTKIRLGSEFTGLWLSNAVANLGDGLSVAAGPLLLASLTSDPLLVAASLFAQQAPWLLFSPLGAALLDRGPDRRLLLTALTTTRCAVVAALAVLVWLDLATVPVVYALLFTLGAAGALADGAISALLPALVPAADLGAANSRVSAGTLAGSTLLGPALGAWLFAVAAAAPFTVEALGFAVAAVLLRGRRQAQAPPIEVVTRAAPPPPPSLAEGLRWLWHNRLLRLLALALLLMNMTLYGFLGVLVLYARERLDAGPAAFGLLLAATAAGGVLVVPLAPRLVDRFGPVPLLRAGLVVETLAHVALALVRVFPAAIAVLVAFGAHSVLWGTITRTARARVVPDRLRRSVNGAFLLFSSGGAALGAIQGGLVARAFGVTGPLWVAAGVVGLLSVLMWQLLAVVGGEDG</sequence>
<name>A0A290Z3J3_9PSEU</name>
<gene>
    <name evidence="10" type="ORF">CNX65_09830</name>
</gene>
<organism evidence="10 11">
    <name type="scientific">Actinosynnema pretiosum</name>
    <dbReference type="NCBI Taxonomy" id="42197"/>
    <lineage>
        <taxon>Bacteria</taxon>
        <taxon>Bacillati</taxon>
        <taxon>Actinomycetota</taxon>
        <taxon>Actinomycetes</taxon>
        <taxon>Pseudonocardiales</taxon>
        <taxon>Pseudonocardiaceae</taxon>
        <taxon>Actinosynnema</taxon>
    </lineage>
</organism>
<protein>
    <submittedName>
        <fullName evidence="10">MFS transporter</fullName>
    </submittedName>
</protein>
<dbReference type="KEGG" id="apre:CNX65_09830"/>
<evidence type="ECO:0000256" key="4">
    <source>
        <dbReference type="ARBA" id="ARBA00022692"/>
    </source>
</evidence>
<evidence type="ECO:0000256" key="7">
    <source>
        <dbReference type="SAM" id="MobiDB-lite"/>
    </source>
</evidence>
<feature type="transmembrane region" description="Helical" evidence="8">
    <location>
        <begin position="454"/>
        <end position="475"/>
    </location>
</feature>
<dbReference type="AlphaFoldDB" id="A0A290Z3J3"/>
<evidence type="ECO:0000256" key="6">
    <source>
        <dbReference type="ARBA" id="ARBA00023136"/>
    </source>
</evidence>
<comment type="subcellular location">
    <subcellularLocation>
        <location evidence="1">Cell membrane</location>
        <topology evidence="1">Multi-pass membrane protein</topology>
    </subcellularLocation>
</comment>
<keyword evidence="3" id="KW-1003">Cell membrane</keyword>
<feature type="domain" description="Major facilitator superfamily (MFS) profile" evidence="9">
    <location>
        <begin position="297"/>
        <end position="480"/>
    </location>
</feature>
<dbReference type="PANTHER" id="PTHR23513:SF6">
    <property type="entry name" value="MAJOR FACILITATOR SUPERFAMILY ASSOCIATED DOMAIN-CONTAINING PROTEIN"/>
    <property type="match status" value="1"/>
</dbReference>
<dbReference type="EMBL" id="CP023445">
    <property type="protein sequence ID" value="ATE53554.1"/>
    <property type="molecule type" value="Genomic_DNA"/>
</dbReference>
<feature type="transmembrane region" description="Helical" evidence="8">
    <location>
        <begin position="300"/>
        <end position="323"/>
    </location>
</feature>
<dbReference type="SUPFAM" id="SSF103473">
    <property type="entry name" value="MFS general substrate transporter"/>
    <property type="match status" value="1"/>
</dbReference>